<feature type="domain" description="YHS" evidence="2">
    <location>
        <begin position="39"/>
        <end position="85"/>
    </location>
</feature>
<keyword evidence="4" id="KW-1185">Reference proteome</keyword>
<evidence type="ECO:0000256" key="1">
    <source>
        <dbReference type="SAM" id="SignalP"/>
    </source>
</evidence>
<reference evidence="3 4" key="1">
    <citation type="journal article" date="2016" name="Int. J. Syst. Evol. Microbiol.">
        <title>Pyruvatibacter mobilis gen. nov., sp. nov., a marine bacterium from the culture broth of Picochlorum sp. 122.</title>
        <authorList>
            <person name="Wang G."/>
            <person name="Tang M."/>
            <person name="Wu H."/>
            <person name="Dai S."/>
            <person name="Li T."/>
            <person name="Chen C."/>
            <person name="He H."/>
            <person name="Fan J."/>
            <person name="Xiang W."/>
            <person name="Li X."/>
        </authorList>
    </citation>
    <scope>NUCLEOTIDE SEQUENCE [LARGE SCALE GENOMIC DNA]</scope>
    <source>
        <strain evidence="3 4">GYP-11</strain>
    </source>
</reference>
<gene>
    <name evidence="3" type="ORF">GTQ45_02740</name>
</gene>
<evidence type="ECO:0000313" key="4">
    <source>
        <dbReference type="Proteomes" id="UP000470384"/>
    </source>
</evidence>
<feature type="chain" id="PRO_5032953896" evidence="1">
    <location>
        <begin position="19"/>
        <end position="145"/>
    </location>
</feature>
<dbReference type="AlphaFoldDB" id="A0A845Q7M8"/>
<name>A0A845Q7M8_9HYPH</name>
<accession>A0A845Q7M8</accession>
<dbReference type="OrthoDB" id="344729at2"/>
<sequence>MSAFLVLVALLFTAPAHAAKDPVYTGFFSSVAVGGYDPVAYFTEGRPVEGSDDFETDHEGYTYRFSSQANLDAFIAEPEAYLPQYGGYCAWAVAQGTTASTNPHNWSIVDGKLYLNYDDAVQARWEKDIPGNISKADTNWPRVLN</sequence>
<proteinExistence type="predicted"/>
<evidence type="ECO:0000313" key="3">
    <source>
        <dbReference type="EMBL" id="NBG94643.1"/>
    </source>
</evidence>
<dbReference type="Proteomes" id="UP000470384">
    <property type="component" value="Unassembled WGS sequence"/>
</dbReference>
<comment type="caution">
    <text evidence="3">The sequence shown here is derived from an EMBL/GenBank/DDBJ whole genome shotgun (WGS) entry which is preliminary data.</text>
</comment>
<keyword evidence="1" id="KW-0732">Signal</keyword>
<feature type="signal peptide" evidence="1">
    <location>
        <begin position="1"/>
        <end position="18"/>
    </location>
</feature>
<dbReference type="EMBL" id="WXYQ01000001">
    <property type="protein sequence ID" value="NBG94643.1"/>
    <property type="molecule type" value="Genomic_DNA"/>
</dbReference>
<dbReference type="InterPro" id="IPR007029">
    <property type="entry name" value="YHS_dom"/>
</dbReference>
<organism evidence="3 4">
    <name type="scientific">Pyruvatibacter mobilis</name>
    <dbReference type="NCBI Taxonomy" id="1712261"/>
    <lineage>
        <taxon>Bacteria</taxon>
        <taxon>Pseudomonadati</taxon>
        <taxon>Pseudomonadota</taxon>
        <taxon>Alphaproteobacteria</taxon>
        <taxon>Hyphomicrobiales</taxon>
        <taxon>Parvibaculaceae</taxon>
        <taxon>Pyruvatibacter</taxon>
    </lineage>
</organism>
<protein>
    <submittedName>
        <fullName evidence="3">YHS domain-containing protein</fullName>
    </submittedName>
</protein>
<dbReference type="NCBIfam" id="NF041384">
    <property type="entry name" value="YHS_seleno_dom"/>
    <property type="match status" value="1"/>
</dbReference>
<dbReference type="Pfam" id="PF04945">
    <property type="entry name" value="YHS"/>
    <property type="match status" value="1"/>
</dbReference>
<evidence type="ECO:0000259" key="2">
    <source>
        <dbReference type="Pfam" id="PF04945"/>
    </source>
</evidence>